<evidence type="ECO:0000313" key="15">
    <source>
        <dbReference type="EMBL" id="KAA0198295.1"/>
    </source>
</evidence>
<dbReference type="PANTHER" id="PTHR21771">
    <property type="entry name" value="MITOCHONDRIA-EATING PROTEIN-RELATED"/>
    <property type="match status" value="1"/>
</dbReference>
<feature type="compositionally biased region" description="Polar residues" evidence="13">
    <location>
        <begin position="136"/>
        <end position="151"/>
    </location>
</feature>
<dbReference type="AlphaFoldDB" id="A0A8E0VKA9"/>
<feature type="region of interest" description="Disordered" evidence="13">
    <location>
        <begin position="83"/>
        <end position="116"/>
    </location>
</feature>
<accession>A0A8E0VKA9</accession>
<dbReference type="EMBL" id="LUCM01001833">
    <property type="protein sequence ID" value="KAA0198295.1"/>
    <property type="molecule type" value="Genomic_DNA"/>
</dbReference>
<name>A0A8E0VKA9_9TREM</name>
<evidence type="ECO:0000256" key="9">
    <source>
        <dbReference type="ARBA" id="ARBA00023121"/>
    </source>
</evidence>
<dbReference type="InterPro" id="IPR026169">
    <property type="entry name" value="MIEAP"/>
</dbReference>
<evidence type="ECO:0000256" key="10">
    <source>
        <dbReference type="ARBA" id="ARBA00023128"/>
    </source>
</evidence>
<evidence type="ECO:0000256" key="4">
    <source>
        <dbReference type="ARBA" id="ARBA00008233"/>
    </source>
</evidence>
<feature type="compositionally biased region" description="Low complexity" evidence="13">
    <location>
        <begin position="168"/>
        <end position="181"/>
    </location>
</feature>
<comment type="similarity">
    <text evidence="4">Belongs to the MIEAP family.</text>
</comment>
<evidence type="ECO:0000256" key="11">
    <source>
        <dbReference type="ARBA" id="ARBA00023136"/>
    </source>
</evidence>
<feature type="region of interest" description="Disordered" evidence="13">
    <location>
        <begin position="134"/>
        <end position="192"/>
    </location>
</feature>
<gene>
    <name evidence="15" type="ORF">FBUS_04309</name>
</gene>
<dbReference type="GO" id="GO:0005741">
    <property type="term" value="C:mitochondrial outer membrane"/>
    <property type="evidence" value="ECO:0007669"/>
    <property type="project" value="UniProtKB-SubCell"/>
</dbReference>
<proteinExistence type="inferred from homology"/>
<dbReference type="GO" id="GO:0005759">
    <property type="term" value="C:mitochondrial matrix"/>
    <property type="evidence" value="ECO:0007669"/>
    <property type="project" value="UniProtKB-SubCell"/>
</dbReference>
<keyword evidence="7" id="KW-1000">Mitochondrion outer membrane</keyword>
<dbReference type="Pfam" id="PF16026">
    <property type="entry name" value="MIEAP"/>
    <property type="match status" value="1"/>
</dbReference>
<dbReference type="OrthoDB" id="6266000at2759"/>
<evidence type="ECO:0000256" key="8">
    <source>
        <dbReference type="ARBA" id="ARBA00023054"/>
    </source>
</evidence>
<comment type="subcellular location">
    <subcellularLocation>
        <location evidence="3">Cytoplasm</location>
    </subcellularLocation>
    <subcellularLocation>
        <location evidence="2">Mitochondrion matrix</location>
    </subcellularLocation>
    <subcellularLocation>
        <location evidence="1">Mitochondrion outer membrane</location>
    </subcellularLocation>
</comment>
<reference evidence="15" key="1">
    <citation type="submission" date="2019-05" db="EMBL/GenBank/DDBJ databases">
        <title>Annotation for the trematode Fasciolopsis buski.</title>
        <authorList>
            <person name="Choi Y.-J."/>
        </authorList>
    </citation>
    <scope>NUCLEOTIDE SEQUENCE</scope>
    <source>
        <strain evidence="15">HT</strain>
        <tissue evidence="15">Whole worm</tissue>
    </source>
</reference>
<keyword evidence="10" id="KW-0496">Mitochondrion</keyword>
<dbReference type="InterPro" id="IPR031981">
    <property type="entry name" value="MIEAP_C"/>
</dbReference>
<keyword evidence="6" id="KW-0963">Cytoplasm</keyword>
<evidence type="ECO:0000256" key="13">
    <source>
        <dbReference type="SAM" id="MobiDB-lite"/>
    </source>
</evidence>
<evidence type="ECO:0000256" key="12">
    <source>
        <dbReference type="ARBA" id="ARBA00032687"/>
    </source>
</evidence>
<evidence type="ECO:0000256" key="2">
    <source>
        <dbReference type="ARBA" id="ARBA00004305"/>
    </source>
</evidence>
<evidence type="ECO:0000256" key="6">
    <source>
        <dbReference type="ARBA" id="ARBA00022490"/>
    </source>
</evidence>
<evidence type="ECO:0000256" key="3">
    <source>
        <dbReference type="ARBA" id="ARBA00004496"/>
    </source>
</evidence>
<dbReference type="GO" id="GO:0008289">
    <property type="term" value="F:lipid binding"/>
    <property type="evidence" value="ECO:0007669"/>
    <property type="project" value="UniProtKB-KW"/>
</dbReference>
<organism evidence="15 16">
    <name type="scientific">Fasciolopsis buskii</name>
    <dbReference type="NCBI Taxonomy" id="27845"/>
    <lineage>
        <taxon>Eukaryota</taxon>
        <taxon>Metazoa</taxon>
        <taxon>Spiralia</taxon>
        <taxon>Lophotrochozoa</taxon>
        <taxon>Platyhelminthes</taxon>
        <taxon>Trematoda</taxon>
        <taxon>Digenea</taxon>
        <taxon>Plagiorchiida</taxon>
        <taxon>Echinostomata</taxon>
        <taxon>Echinostomatoidea</taxon>
        <taxon>Fasciolidae</taxon>
        <taxon>Fasciolopsis</taxon>
    </lineage>
</organism>
<feature type="compositionally biased region" description="Basic and acidic residues" evidence="13">
    <location>
        <begin position="83"/>
        <end position="114"/>
    </location>
</feature>
<keyword evidence="9" id="KW-0446">Lipid-binding</keyword>
<evidence type="ECO:0000256" key="5">
    <source>
        <dbReference type="ARBA" id="ARBA00019863"/>
    </source>
</evidence>
<evidence type="ECO:0000256" key="1">
    <source>
        <dbReference type="ARBA" id="ARBA00004294"/>
    </source>
</evidence>
<dbReference type="PANTHER" id="PTHR21771:SF0">
    <property type="entry name" value="MITOCHONDRIA-EATING PROTEIN"/>
    <property type="match status" value="1"/>
</dbReference>
<evidence type="ECO:0000259" key="14">
    <source>
        <dbReference type="Pfam" id="PF16026"/>
    </source>
</evidence>
<comment type="caution">
    <text evidence="15">The sequence shown here is derived from an EMBL/GenBank/DDBJ whole genome shotgun (WGS) entry which is preliminary data.</text>
</comment>
<evidence type="ECO:0000256" key="7">
    <source>
        <dbReference type="ARBA" id="ARBA00022787"/>
    </source>
</evidence>
<keyword evidence="16" id="KW-1185">Reference proteome</keyword>
<keyword evidence="8" id="KW-0175">Coiled coil</keyword>
<feature type="region of interest" description="Disordered" evidence="13">
    <location>
        <begin position="394"/>
        <end position="440"/>
    </location>
</feature>
<keyword evidence="11" id="KW-0472">Membrane</keyword>
<dbReference type="GO" id="GO:0035695">
    <property type="term" value="P:mitophagy by internal vacuole formation"/>
    <property type="evidence" value="ECO:0007669"/>
    <property type="project" value="TreeGrafter"/>
</dbReference>
<dbReference type="GO" id="GO:0035694">
    <property type="term" value="P:mitochondrial protein catabolic process"/>
    <property type="evidence" value="ECO:0007669"/>
    <property type="project" value="InterPro"/>
</dbReference>
<sequence>MELIVEPIRNSGLYGGASAIKSKLLPLLGSGLGFSGLTSSISLSALNAASSRTIELDELKRAYTKSLEKLEVDISKSPRVRGEMVYDDADGTRRRSENKQDKYGKDQHLRELKSKVQSLEEENERLQVRLFRDNLEQQGSRRQANAMNNSPGKPMTESDLFDDALGAQQRQQQQQQQQQQQIPGISPLSPLDPIQRSRQQSLIARFNDLFSSSRVEAMAILRRYLDDYDMNQMIVFHVVLEAFSVARSHYRAYRSRVRAKLAATTSPPSTDTLDELMQSHMNVHASYAIDLPNMTHEVLLAMERHVPRIRRPSTSLGFEVINDFIQEVCRFAWECVILAHPLDVYRPVCVNEVIDENKYRRSHDSSNTVVLVHHHIWPCLMLDGHVVSKGEACTKRGKSVGTMRSTSPEPKARTSKPRPIATNARSCSPERRSSSPSTSD</sequence>
<protein>
    <recommendedName>
        <fullName evidence="5">Mitochondria-eating protein</fullName>
    </recommendedName>
    <alternativeName>
        <fullName evidence="12">Spermatogenesis-associated protein 18</fullName>
    </alternativeName>
</protein>
<dbReference type="Proteomes" id="UP000728185">
    <property type="component" value="Unassembled WGS sequence"/>
</dbReference>
<evidence type="ECO:0000313" key="16">
    <source>
        <dbReference type="Proteomes" id="UP000728185"/>
    </source>
</evidence>
<feature type="domain" description="Mitochondria-eating protein C-terminal" evidence="14">
    <location>
        <begin position="198"/>
        <end position="394"/>
    </location>
</feature>